<protein>
    <recommendedName>
        <fullName evidence="2">BPL/LPL catalytic domain-containing protein</fullName>
    </recommendedName>
</protein>
<evidence type="ECO:0000259" key="2">
    <source>
        <dbReference type="Pfam" id="PF03099"/>
    </source>
</evidence>
<proteinExistence type="predicted"/>
<accession>A0A109W624</accession>
<reference evidence="4" key="1">
    <citation type="submission" date="2016-02" db="EMBL/GenBank/DDBJ databases">
        <authorList>
            <person name="Holder M.E."/>
            <person name="Ajami N.J."/>
            <person name="Petrosino J.F."/>
        </authorList>
    </citation>
    <scope>NUCLEOTIDE SEQUENCE [LARGE SCALE GENOMIC DNA]</scope>
    <source>
        <strain evidence="4">DSM 12838</strain>
    </source>
</reference>
<dbReference type="InterPro" id="IPR004408">
    <property type="entry name" value="Biotin_CoA_COase_ligase"/>
</dbReference>
<sequence>MPQFPSLLELLMPLFWVPAISGVTEEFSPECPGASVLLGAEGGLGDALSTHNLHLCGPCSSVLDVAMHLAQSGRLMVWDSVLASSQWAGRGQLRRSWISEPGNLFTAWRLPVPPPAWGGLLSVLAGWVLCTALREGGVEAQVKWPNDILVAGRKVGGILLEEREDILLAGVGLNLVSHPEERDLRKDRACPAGALTDLWPGEPLFRRWLRLVNSAQLRYRAALSESTPAEFSRSIEPMLAYLGTAVHVGDHRSLVRGLYMGLCPDGGIVLRTDEGERVLHSGSLGPEE</sequence>
<dbReference type="Pfam" id="PF03099">
    <property type="entry name" value="BPL_LplA_LipB"/>
    <property type="match status" value="1"/>
</dbReference>
<keyword evidence="4" id="KW-1185">Reference proteome</keyword>
<dbReference type="InterPro" id="IPR045864">
    <property type="entry name" value="aa-tRNA-synth_II/BPL/LPL"/>
</dbReference>
<organism evidence="3 4">
    <name type="scientific">Desulfomicrobium orale DSM 12838</name>
    <dbReference type="NCBI Taxonomy" id="888061"/>
    <lineage>
        <taxon>Bacteria</taxon>
        <taxon>Pseudomonadati</taxon>
        <taxon>Thermodesulfobacteriota</taxon>
        <taxon>Desulfovibrionia</taxon>
        <taxon>Desulfovibrionales</taxon>
        <taxon>Desulfomicrobiaceae</taxon>
        <taxon>Desulfomicrobium</taxon>
    </lineage>
</organism>
<dbReference type="PANTHER" id="PTHR12835">
    <property type="entry name" value="BIOTIN PROTEIN LIGASE"/>
    <property type="match status" value="1"/>
</dbReference>
<feature type="domain" description="BPL/LPL catalytic" evidence="2">
    <location>
        <begin position="81"/>
        <end position="166"/>
    </location>
</feature>
<keyword evidence="1" id="KW-0436">Ligase</keyword>
<evidence type="ECO:0000313" key="3">
    <source>
        <dbReference type="EMBL" id="AMD92976.1"/>
    </source>
</evidence>
<evidence type="ECO:0000313" key="4">
    <source>
        <dbReference type="Proteomes" id="UP000063964"/>
    </source>
</evidence>
<dbReference type="KEGG" id="doa:AXF15_07570"/>
<dbReference type="EMBL" id="CP014230">
    <property type="protein sequence ID" value="AMD92976.1"/>
    <property type="molecule type" value="Genomic_DNA"/>
</dbReference>
<dbReference type="SUPFAM" id="SSF55681">
    <property type="entry name" value="Class II aaRS and biotin synthetases"/>
    <property type="match status" value="1"/>
</dbReference>
<name>A0A109W624_9BACT</name>
<dbReference type="InterPro" id="IPR004143">
    <property type="entry name" value="BPL_LPL_catalytic"/>
</dbReference>
<dbReference type="Gene3D" id="3.30.930.10">
    <property type="entry name" value="Bira Bifunctional Protein, Domain 2"/>
    <property type="match status" value="1"/>
</dbReference>
<dbReference type="PANTHER" id="PTHR12835:SF5">
    <property type="entry name" value="BIOTIN--PROTEIN LIGASE"/>
    <property type="match status" value="1"/>
</dbReference>
<dbReference type="Proteomes" id="UP000063964">
    <property type="component" value="Chromosome"/>
</dbReference>
<dbReference type="GO" id="GO:0005737">
    <property type="term" value="C:cytoplasm"/>
    <property type="evidence" value="ECO:0007669"/>
    <property type="project" value="TreeGrafter"/>
</dbReference>
<dbReference type="STRING" id="888061.AXF15_07570"/>
<dbReference type="GO" id="GO:0004077">
    <property type="term" value="F:biotin--[biotin carboxyl-carrier protein] ligase activity"/>
    <property type="evidence" value="ECO:0007669"/>
    <property type="project" value="InterPro"/>
</dbReference>
<evidence type="ECO:0000256" key="1">
    <source>
        <dbReference type="ARBA" id="ARBA00022598"/>
    </source>
</evidence>
<dbReference type="AlphaFoldDB" id="A0A109W624"/>
<dbReference type="NCBIfam" id="TIGR00121">
    <property type="entry name" value="birA_ligase"/>
    <property type="match status" value="1"/>
</dbReference>
<gene>
    <name evidence="3" type="ORF">AXF15_07570</name>
</gene>